<dbReference type="AlphaFoldDB" id="X0WES9"/>
<evidence type="ECO:0000256" key="1">
    <source>
        <dbReference type="SAM" id="MobiDB-lite"/>
    </source>
</evidence>
<protein>
    <submittedName>
        <fullName evidence="2">Uncharacterized protein</fullName>
    </submittedName>
</protein>
<dbReference type="EMBL" id="BARS01035834">
    <property type="protein sequence ID" value="GAG23008.1"/>
    <property type="molecule type" value="Genomic_DNA"/>
</dbReference>
<organism evidence="2">
    <name type="scientific">marine sediment metagenome</name>
    <dbReference type="NCBI Taxonomy" id="412755"/>
    <lineage>
        <taxon>unclassified sequences</taxon>
        <taxon>metagenomes</taxon>
        <taxon>ecological metagenomes</taxon>
    </lineage>
</organism>
<proteinExistence type="predicted"/>
<comment type="caution">
    <text evidence="2">The sequence shown here is derived from an EMBL/GenBank/DDBJ whole genome shotgun (WGS) entry which is preliminary data.</text>
</comment>
<evidence type="ECO:0000313" key="2">
    <source>
        <dbReference type="EMBL" id="GAG23008.1"/>
    </source>
</evidence>
<feature type="region of interest" description="Disordered" evidence="1">
    <location>
        <begin position="63"/>
        <end position="86"/>
    </location>
</feature>
<gene>
    <name evidence="2" type="ORF">S01H1_55154</name>
</gene>
<sequence>MVRTAEQREILLRKANEILERKERLVAEAKAEQKVIQDHLKSKYDLKSMGDAKKWLGKAKEEHESLVEESEEALDKLEESLEELDE</sequence>
<name>X0WES9_9ZZZZ</name>
<accession>X0WES9</accession>
<reference evidence="2" key="1">
    <citation type="journal article" date="2014" name="Front. Microbiol.">
        <title>High frequency of phylogenetically diverse reductive dehalogenase-homologous genes in deep subseafloor sedimentary metagenomes.</title>
        <authorList>
            <person name="Kawai M."/>
            <person name="Futagami T."/>
            <person name="Toyoda A."/>
            <person name="Takaki Y."/>
            <person name="Nishi S."/>
            <person name="Hori S."/>
            <person name="Arai W."/>
            <person name="Tsubouchi T."/>
            <person name="Morono Y."/>
            <person name="Uchiyama I."/>
            <person name="Ito T."/>
            <person name="Fujiyama A."/>
            <person name="Inagaki F."/>
            <person name="Takami H."/>
        </authorList>
    </citation>
    <scope>NUCLEOTIDE SEQUENCE</scope>
    <source>
        <strain evidence="2">Expedition CK06-06</strain>
    </source>
</reference>